<comment type="caution">
    <text evidence="2">The sequence shown here is derived from an EMBL/GenBank/DDBJ whole genome shotgun (WGS) entry which is preliminary data.</text>
</comment>
<organism evidence="2 3">
    <name type="scientific">Cylindrotheca closterium</name>
    <dbReference type="NCBI Taxonomy" id="2856"/>
    <lineage>
        <taxon>Eukaryota</taxon>
        <taxon>Sar</taxon>
        <taxon>Stramenopiles</taxon>
        <taxon>Ochrophyta</taxon>
        <taxon>Bacillariophyta</taxon>
        <taxon>Bacillariophyceae</taxon>
        <taxon>Bacillariophycidae</taxon>
        <taxon>Bacillariales</taxon>
        <taxon>Bacillariaceae</taxon>
        <taxon>Cylindrotheca</taxon>
    </lineage>
</organism>
<name>A0AAD2CVS3_9STRA</name>
<dbReference type="Proteomes" id="UP001295423">
    <property type="component" value="Unassembled WGS sequence"/>
</dbReference>
<accession>A0AAD2CVS3</accession>
<feature type="region of interest" description="Disordered" evidence="1">
    <location>
        <begin position="118"/>
        <end position="184"/>
    </location>
</feature>
<dbReference type="EMBL" id="CAKOGP040001557">
    <property type="protein sequence ID" value="CAJ1945894.1"/>
    <property type="molecule type" value="Genomic_DNA"/>
</dbReference>
<reference evidence="2" key="1">
    <citation type="submission" date="2023-08" db="EMBL/GenBank/DDBJ databases">
        <authorList>
            <person name="Audoor S."/>
            <person name="Bilcke G."/>
        </authorList>
    </citation>
    <scope>NUCLEOTIDE SEQUENCE</scope>
</reference>
<evidence type="ECO:0000313" key="2">
    <source>
        <dbReference type="EMBL" id="CAJ1945894.1"/>
    </source>
</evidence>
<evidence type="ECO:0000313" key="3">
    <source>
        <dbReference type="Proteomes" id="UP001295423"/>
    </source>
</evidence>
<feature type="compositionally biased region" description="Low complexity" evidence="1">
    <location>
        <begin position="41"/>
        <end position="52"/>
    </location>
</feature>
<protein>
    <submittedName>
        <fullName evidence="2">Uncharacterized protein</fullName>
    </submittedName>
</protein>
<feature type="compositionally biased region" description="Basic and acidic residues" evidence="1">
    <location>
        <begin position="118"/>
        <end position="129"/>
    </location>
</feature>
<sequence>MQTTLKTKIFEHNNAFYTTDFSESSDYYDEASSRSLASQDPTTTSTVPPTTSPFRIGDFITSPISPGRNIDRMMMQQTKITKYDNRRTLLQRFKSISRKRKVNMSKDEEPLLVALPLEDNHSVVPDEKGGQATPGGSSQQEQQEDEEKPLSVLALPLEEEDNNHRIVPLEKPPAPAASPATPWEKYSKKNYFRGVFSS</sequence>
<gene>
    <name evidence="2" type="ORF">CYCCA115_LOCUS10037</name>
</gene>
<keyword evidence="3" id="KW-1185">Reference proteome</keyword>
<dbReference type="AlphaFoldDB" id="A0AAD2CVS3"/>
<feature type="region of interest" description="Disordered" evidence="1">
    <location>
        <begin position="32"/>
        <end position="52"/>
    </location>
</feature>
<evidence type="ECO:0000256" key="1">
    <source>
        <dbReference type="SAM" id="MobiDB-lite"/>
    </source>
</evidence>
<proteinExistence type="predicted"/>